<name>A0ABN1W314_9PSEU</name>
<comment type="caution">
    <text evidence="1">The sequence shown here is derived from an EMBL/GenBank/DDBJ whole genome shotgun (WGS) entry which is preliminary data.</text>
</comment>
<organism evidence="1 2">
    <name type="scientific">Prauserella halophila</name>
    <dbReference type="NCBI Taxonomy" id="185641"/>
    <lineage>
        <taxon>Bacteria</taxon>
        <taxon>Bacillati</taxon>
        <taxon>Actinomycetota</taxon>
        <taxon>Actinomycetes</taxon>
        <taxon>Pseudonocardiales</taxon>
        <taxon>Pseudonocardiaceae</taxon>
        <taxon>Prauserella</taxon>
    </lineage>
</organism>
<reference evidence="1 2" key="1">
    <citation type="journal article" date="2019" name="Int. J. Syst. Evol. Microbiol.">
        <title>The Global Catalogue of Microorganisms (GCM) 10K type strain sequencing project: providing services to taxonomists for standard genome sequencing and annotation.</title>
        <authorList>
            <consortium name="The Broad Institute Genomics Platform"/>
            <consortium name="The Broad Institute Genome Sequencing Center for Infectious Disease"/>
            <person name="Wu L."/>
            <person name="Ma J."/>
        </authorList>
    </citation>
    <scope>NUCLEOTIDE SEQUENCE [LARGE SCALE GENOMIC DNA]</scope>
    <source>
        <strain evidence="1 2">JCM 13023</strain>
    </source>
</reference>
<gene>
    <name evidence="1" type="ORF">GCM10009676_15540</name>
</gene>
<sequence length="129" mass="13934">MSAGEDAAAGRLLAEAVAILDGARGIPASQVTRAAAFVARQAVEDRMRQLCSDAGVEIPRANGRSRLIVLRELVDADVAEAAHTAWSGLSRYCHRHAFELSPTTDEVRHLIRRARLLVEPSRGPDDRPG</sequence>
<evidence type="ECO:0000313" key="1">
    <source>
        <dbReference type="EMBL" id="GAA1233145.1"/>
    </source>
</evidence>
<protein>
    <submittedName>
        <fullName evidence="1">Uncharacterized protein</fullName>
    </submittedName>
</protein>
<keyword evidence="2" id="KW-1185">Reference proteome</keyword>
<dbReference type="RefSeq" id="WP_253863677.1">
    <property type="nucleotide sequence ID" value="NZ_BAAALN010000005.1"/>
</dbReference>
<dbReference type="Proteomes" id="UP001500653">
    <property type="component" value="Unassembled WGS sequence"/>
</dbReference>
<dbReference type="EMBL" id="BAAALN010000005">
    <property type="protein sequence ID" value="GAA1233145.1"/>
    <property type="molecule type" value="Genomic_DNA"/>
</dbReference>
<accession>A0ABN1W314</accession>
<proteinExistence type="predicted"/>
<evidence type="ECO:0000313" key="2">
    <source>
        <dbReference type="Proteomes" id="UP001500653"/>
    </source>
</evidence>